<reference evidence="3 4" key="1">
    <citation type="submission" date="2019-12" db="EMBL/GenBank/DDBJ databases">
        <title>Chromosome-level assembly of the Caenorhabditis remanei genome.</title>
        <authorList>
            <person name="Teterina A.A."/>
            <person name="Willis J.H."/>
            <person name="Phillips P.C."/>
        </authorList>
    </citation>
    <scope>NUCLEOTIDE SEQUENCE [LARGE SCALE GENOMIC DNA]</scope>
    <source>
        <strain evidence="3 4">PX506</strain>
        <tissue evidence="3">Whole organism</tissue>
    </source>
</reference>
<dbReference type="Proteomes" id="UP000483820">
    <property type="component" value="Chromosome II"/>
</dbReference>
<evidence type="ECO:0000313" key="3">
    <source>
        <dbReference type="EMBL" id="KAF1764647.1"/>
    </source>
</evidence>
<proteinExistence type="predicted"/>
<dbReference type="PROSITE" id="PS50181">
    <property type="entry name" value="FBOX"/>
    <property type="match status" value="1"/>
</dbReference>
<dbReference type="InterPro" id="IPR012885">
    <property type="entry name" value="F-box_Sdz-33"/>
</dbReference>
<comment type="caution">
    <text evidence="3">The sequence shown here is derived from an EMBL/GenBank/DDBJ whole genome shotgun (WGS) entry which is preliminary data.</text>
</comment>
<dbReference type="InterPro" id="IPR053222">
    <property type="entry name" value="Zygotic_Embryogenesis-Asso"/>
</dbReference>
<protein>
    <recommendedName>
        <fullName evidence="2">F-box domain-containing protein</fullName>
    </recommendedName>
</protein>
<dbReference type="Pfam" id="PF00646">
    <property type="entry name" value="F-box"/>
    <property type="match status" value="1"/>
</dbReference>
<evidence type="ECO:0000256" key="1">
    <source>
        <dbReference type="SAM" id="MobiDB-lite"/>
    </source>
</evidence>
<organism evidence="3 4">
    <name type="scientific">Caenorhabditis remanei</name>
    <name type="common">Caenorhabditis vulgaris</name>
    <dbReference type="NCBI Taxonomy" id="31234"/>
    <lineage>
        <taxon>Eukaryota</taxon>
        <taxon>Metazoa</taxon>
        <taxon>Ecdysozoa</taxon>
        <taxon>Nematoda</taxon>
        <taxon>Chromadorea</taxon>
        <taxon>Rhabditida</taxon>
        <taxon>Rhabditina</taxon>
        <taxon>Rhabditomorpha</taxon>
        <taxon>Rhabditoidea</taxon>
        <taxon>Rhabditidae</taxon>
        <taxon>Peloderinae</taxon>
        <taxon>Caenorhabditis</taxon>
    </lineage>
</organism>
<dbReference type="GeneID" id="78773940"/>
<evidence type="ECO:0000313" key="4">
    <source>
        <dbReference type="Proteomes" id="UP000483820"/>
    </source>
</evidence>
<gene>
    <name evidence="3" type="ORF">GCK72_004596</name>
</gene>
<name>A0A6A5HBV2_CAERE</name>
<dbReference type="PANTHER" id="PTHR22899:SF0">
    <property type="entry name" value="F-BOX ASSOCIATED DOMAIN-CONTAINING PROTEIN-RELATED"/>
    <property type="match status" value="1"/>
</dbReference>
<dbReference type="Pfam" id="PF07735">
    <property type="entry name" value="FBA_2"/>
    <property type="match status" value="1"/>
</dbReference>
<dbReference type="PANTHER" id="PTHR22899">
    <property type="entry name" value="CYCLIN-RELATED F-BOX FAMILY"/>
    <property type="match status" value="1"/>
</dbReference>
<feature type="region of interest" description="Disordered" evidence="1">
    <location>
        <begin position="398"/>
        <end position="437"/>
    </location>
</feature>
<dbReference type="AlphaFoldDB" id="A0A6A5HBV2"/>
<dbReference type="RefSeq" id="XP_053588974.1">
    <property type="nucleotide sequence ID" value="XM_053724780.1"/>
</dbReference>
<evidence type="ECO:0000259" key="2">
    <source>
        <dbReference type="PROSITE" id="PS50181"/>
    </source>
</evidence>
<feature type="compositionally biased region" description="Basic and acidic residues" evidence="1">
    <location>
        <begin position="405"/>
        <end position="423"/>
    </location>
</feature>
<dbReference type="CTD" id="78773940"/>
<feature type="domain" description="F-box" evidence="2">
    <location>
        <begin position="4"/>
        <end position="51"/>
    </location>
</feature>
<accession>A0A6A5HBV2</accession>
<dbReference type="KEGG" id="crq:GCK72_004596"/>
<dbReference type="InterPro" id="IPR001810">
    <property type="entry name" value="F-box_dom"/>
</dbReference>
<sequence>MSSAFPLLRLPKKALHHVLYSIDYVDIVSFSLASNKTKEVVKSLNLKINDINLKIDNIIIIQIDAFRNSPSQMLWYFYPENNNDRIEPIPIYMPARVMGMRDTIPPQNIVKYRNPGLTIREWLAHFQYIFFSSKIHSLYFTRETCKFDMSSVKETIGGSEIGTLRFYDSCGLECAQMALRQFPSVKCLSAGSRGLEDPSMYRNILIQNLDMLVLGEPTTSIRIGLDEMLLINSKEIYACSSTITNKGINRFLKHWMNGSNPRMEVVNFDFPNGRFPDKDVLLKGTNYHEILSNQVRRYKRHEKIIVVKGGYDIRRMDGTLGTVTIRQRLQIRFVLFFVWVQSSCKIRFKADSRLAKWRKDAIFPENYFSGGPKHESHHQYSRYFNELMRHLASGAAHSPISEFQGPERDDRESTESFHDDNPSKLHSIGPSEVAALP</sequence>
<dbReference type="EMBL" id="WUAV01000002">
    <property type="protein sequence ID" value="KAF1764647.1"/>
    <property type="molecule type" value="Genomic_DNA"/>
</dbReference>